<dbReference type="Proteomes" id="UP000189229">
    <property type="component" value="Unassembled WGS sequence"/>
</dbReference>
<dbReference type="AlphaFoldDB" id="A0A1V3WD71"/>
<accession>A0A1V3WD71</accession>
<dbReference type="EMBL" id="MVBN01000010">
    <property type="protein sequence ID" value="OOK66003.1"/>
    <property type="molecule type" value="Genomic_DNA"/>
</dbReference>
<sequence length="48" mass="5303">MERIGQVGTPEIWVADAASARTLAAKSISRTKKPVATFRDEEVTCVRR</sequence>
<reference evidence="3 4" key="1">
    <citation type="submission" date="2017-02" db="EMBL/GenBank/DDBJ databases">
        <title>Complete genome sequences of Mycobacterium kansasii strains isolated from rhesus macaques.</title>
        <authorList>
            <person name="Panda A."/>
            <person name="Nagaraj S."/>
            <person name="Zhao X."/>
            <person name="Tettelin H."/>
            <person name="Detolla L.J."/>
        </authorList>
    </citation>
    <scope>NUCLEOTIDE SEQUENCE [LARGE SCALE GENOMIC DNA]</scope>
    <source>
        <strain evidence="2 3">11-3469</strain>
        <strain evidence="1 4">11-3813</strain>
    </source>
</reference>
<evidence type="ECO:0000313" key="1">
    <source>
        <dbReference type="EMBL" id="OOK64933.1"/>
    </source>
</evidence>
<evidence type="ECO:0000313" key="3">
    <source>
        <dbReference type="Proteomes" id="UP000188532"/>
    </source>
</evidence>
<dbReference type="Proteomes" id="UP000188532">
    <property type="component" value="Unassembled WGS sequence"/>
</dbReference>
<comment type="caution">
    <text evidence="1">The sequence shown here is derived from an EMBL/GenBank/DDBJ whole genome shotgun (WGS) entry which is preliminary data.</text>
</comment>
<evidence type="ECO:0000313" key="2">
    <source>
        <dbReference type="EMBL" id="OOK66003.1"/>
    </source>
</evidence>
<dbReference type="EMBL" id="MVBM01000011">
    <property type="protein sequence ID" value="OOK64933.1"/>
    <property type="molecule type" value="Genomic_DNA"/>
</dbReference>
<evidence type="ECO:0000313" key="4">
    <source>
        <dbReference type="Proteomes" id="UP000189229"/>
    </source>
</evidence>
<organism evidence="1 4">
    <name type="scientific">Mycobacterium kansasii</name>
    <dbReference type="NCBI Taxonomy" id="1768"/>
    <lineage>
        <taxon>Bacteria</taxon>
        <taxon>Bacillati</taxon>
        <taxon>Actinomycetota</taxon>
        <taxon>Actinomycetes</taxon>
        <taxon>Mycobacteriales</taxon>
        <taxon>Mycobacteriaceae</taxon>
        <taxon>Mycobacterium</taxon>
    </lineage>
</organism>
<proteinExistence type="predicted"/>
<name>A0A1V3WD71_MYCKA</name>
<gene>
    <name evidence="2" type="ORF">BZL29_7383</name>
    <name evidence="1" type="ORF">BZL30_8967</name>
</gene>
<protein>
    <submittedName>
        <fullName evidence="1">Uncharacterized protein</fullName>
    </submittedName>
</protein>